<reference evidence="2 3" key="1">
    <citation type="submission" date="2019-09" db="EMBL/GenBank/DDBJ databases">
        <title>Wenzhouxiangella sp. Genome sequencing and assembly.</title>
        <authorList>
            <person name="Zhang R."/>
        </authorList>
    </citation>
    <scope>NUCLEOTIDE SEQUENCE [LARGE SCALE GENOMIC DNA]</scope>
    <source>
        <strain evidence="2 3">W260</strain>
    </source>
</reference>
<dbReference type="GO" id="GO:0006629">
    <property type="term" value="P:lipid metabolic process"/>
    <property type="evidence" value="ECO:0007669"/>
    <property type="project" value="InterPro"/>
</dbReference>
<dbReference type="Pfam" id="PF13472">
    <property type="entry name" value="Lipase_GDSL_2"/>
    <property type="match status" value="1"/>
</dbReference>
<comment type="caution">
    <text evidence="2">The sequence shown here is derived from an EMBL/GenBank/DDBJ whole genome shotgun (WGS) entry which is preliminary data.</text>
</comment>
<accession>A0A5N0TI86</accession>
<dbReference type="PROSITE" id="PS01098">
    <property type="entry name" value="LIPASE_GDSL_SER"/>
    <property type="match status" value="1"/>
</dbReference>
<dbReference type="InterPro" id="IPR013830">
    <property type="entry name" value="SGNH_hydro"/>
</dbReference>
<dbReference type="PANTHER" id="PTHR30383:SF24">
    <property type="entry name" value="THIOESTERASE 1_PROTEASE 1_LYSOPHOSPHOLIPASE L1"/>
    <property type="match status" value="1"/>
</dbReference>
<evidence type="ECO:0000313" key="2">
    <source>
        <dbReference type="EMBL" id="KAA9133586.1"/>
    </source>
</evidence>
<dbReference type="CDD" id="cd01822">
    <property type="entry name" value="Lysophospholipase_L1_like"/>
    <property type="match status" value="1"/>
</dbReference>
<evidence type="ECO:0000313" key="3">
    <source>
        <dbReference type="Proteomes" id="UP000325372"/>
    </source>
</evidence>
<dbReference type="Proteomes" id="UP000325372">
    <property type="component" value="Unassembled WGS sequence"/>
</dbReference>
<feature type="domain" description="SGNH hydrolase-type esterase" evidence="1">
    <location>
        <begin position="16"/>
        <end position="174"/>
    </location>
</feature>
<organism evidence="2 3">
    <name type="scientific">Marinihelvus fidelis</name>
    <dbReference type="NCBI Taxonomy" id="2613842"/>
    <lineage>
        <taxon>Bacteria</taxon>
        <taxon>Pseudomonadati</taxon>
        <taxon>Pseudomonadota</taxon>
        <taxon>Gammaproteobacteria</taxon>
        <taxon>Chromatiales</taxon>
        <taxon>Wenzhouxiangellaceae</taxon>
        <taxon>Marinihelvus</taxon>
    </lineage>
</organism>
<dbReference type="SUPFAM" id="SSF52266">
    <property type="entry name" value="SGNH hydrolase"/>
    <property type="match status" value="1"/>
</dbReference>
<sequence>MVAGPVLGQERPVLLVIGDSLSAGYNMPLDAAWPRLLEQRLQDHGHDFDVVNASVTGDTTQGGRTRLPRLLERHQPAWVIIELGGNDGLRGLPLATTRANLEAMVRASTDAGAQVMLTGIVLPPNYGSGYTQAFEAIYTDLAEQHRALLVPFFMEGVALTKGMMQADGIHPNEQAQPILLDNVWAVLAPALSDS</sequence>
<dbReference type="Gene3D" id="3.40.50.1110">
    <property type="entry name" value="SGNH hydrolase"/>
    <property type="match status" value="1"/>
</dbReference>
<dbReference type="InterPro" id="IPR008265">
    <property type="entry name" value="Lipase_GDSL_AS"/>
</dbReference>
<gene>
    <name evidence="2" type="ORF">F3N42_02920</name>
</gene>
<proteinExistence type="predicted"/>
<name>A0A5N0TI86_9GAMM</name>
<dbReference type="AlphaFoldDB" id="A0A5N0TI86"/>
<dbReference type="InterPro" id="IPR051532">
    <property type="entry name" value="Ester_Hydrolysis_Enzymes"/>
</dbReference>
<dbReference type="PANTHER" id="PTHR30383">
    <property type="entry name" value="THIOESTERASE 1/PROTEASE 1/LYSOPHOSPHOLIPASE L1"/>
    <property type="match status" value="1"/>
</dbReference>
<protein>
    <submittedName>
        <fullName evidence="2">Arylesterase</fullName>
    </submittedName>
</protein>
<evidence type="ECO:0000259" key="1">
    <source>
        <dbReference type="Pfam" id="PF13472"/>
    </source>
</evidence>
<keyword evidence="3" id="KW-1185">Reference proteome</keyword>
<dbReference type="InterPro" id="IPR036514">
    <property type="entry name" value="SGNH_hydro_sf"/>
</dbReference>
<dbReference type="EMBL" id="VYXP01000002">
    <property type="protein sequence ID" value="KAA9133586.1"/>
    <property type="molecule type" value="Genomic_DNA"/>
</dbReference>
<dbReference type="GO" id="GO:0004622">
    <property type="term" value="F:phosphatidylcholine lysophospholipase activity"/>
    <property type="evidence" value="ECO:0007669"/>
    <property type="project" value="TreeGrafter"/>
</dbReference>